<gene>
    <name evidence="8" type="primary">pspF</name>
    <name evidence="8" type="ORF">R0135_01970</name>
</gene>
<keyword evidence="2" id="KW-0067">ATP-binding</keyword>
<sequence>MNRQPDNMLGESNALTTALDHLSQLATIQRPVLVLGERGTGKELAAERLHFLSSRWDAPFIKVNCAAMAETLLESELFGHEVGAFTGASRLHVGRFERAEGGTLLLDEIGTMSPRLQEKLLRLIEYGEYERVGGQRTLRVDVRVIGSTNADLRSMADTQTFRADLLDRLSFDVVHMPALRHRDDDVMLLARHFAVQMSAELTWDQFPGFAPAALLQLREYHWPGNVRELKNVVERSLHRWGAPETAVATLVIDPFKSPWSDAHSPSATAPDPQKDGQATIHNDVHPAHTTPRTSSNEPENPQGLRDSVDAYEKTLLIASLEQHALNQRRTAEALGLSYDQLRGLVRKHQLQPNKRGRA</sequence>
<keyword evidence="5" id="KW-0804">Transcription</keyword>
<keyword evidence="3" id="KW-0805">Transcription regulation</keyword>
<dbReference type="SUPFAM" id="SSF52540">
    <property type="entry name" value="P-loop containing nucleoside triphosphate hydrolases"/>
    <property type="match status" value="1"/>
</dbReference>
<evidence type="ECO:0000256" key="1">
    <source>
        <dbReference type="ARBA" id="ARBA00022741"/>
    </source>
</evidence>
<name>A0ABZ0I452_9GAMM</name>
<organism evidence="8 9">
    <name type="scientific">Congregibacter variabilis</name>
    <dbReference type="NCBI Taxonomy" id="3081200"/>
    <lineage>
        <taxon>Bacteria</taxon>
        <taxon>Pseudomonadati</taxon>
        <taxon>Pseudomonadota</taxon>
        <taxon>Gammaproteobacteria</taxon>
        <taxon>Cellvibrionales</taxon>
        <taxon>Halieaceae</taxon>
        <taxon>Congregibacter</taxon>
    </lineage>
</organism>
<dbReference type="EMBL" id="CP136864">
    <property type="protein sequence ID" value="WOJ93950.1"/>
    <property type="molecule type" value="Genomic_DNA"/>
</dbReference>
<evidence type="ECO:0000256" key="6">
    <source>
        <dbReference type="SAM" id="MobiDB-lite"/>
    </source>
</evidence>
<proteinExistence type="predicted"/>
<dbReference type="InterPro" id="IPR003593">
    <property type="entry name" value="AAA+_ATPase"/>
</dbReference>
<dbReference type="Pfam" id="PF25601">
    <property type="entry name" value="AAA_lid_14"/>
    <property type="match status" value="1"/>
</dbReference>
<keyword evidence="9" id="KW-1185">Reference proteome</keyword>
<dbReference type="InterPro" id="IPR025943">
    <property type="entry name" value="Sigma_54_int_dom_ATP-bd_2"/>
</dbReference>
<dbReference type="Gene3D" id="1.10.10.60">
    <property type="entry name" value="Homeodomain-like"/>
    <property type="match status" value="1"/>
</dbReference>
<dbReference type="CDD" id="cd00009">
    <property type="entry name" value="AAA"/>
    <property type="match status" value="1"/>
</dbReference>
<dbReference type="Proteomes" id="UP001626537">
    <property type="component" value="Chromosome"/>
</dbReference>
<dbReference type="PROSITE" id="PS00676">
    <property type="entry name" value="SIGMA54_INTERACT_2"/>
    <property type="match status" value="1"/>
</dbReference>
<dbReference type="Gene3D" id="3.40.50.300">
    <property type="entry name" value="P-loop containing nucleotide triphosphate hydrolases"/>
    <property type="match status" value="1"/>
</dbReference>
<dbReference type="InterPro" id="IPR058031">
    <property type="entry name" value="AAA_lid_NorR"/>
</dbReference>
<evidence type="ECO:0000256" key="5">
    <source>
        <dbReference type="ARBA" id="ARBA00023163"/>
    </source>
</evidence>
<dbReference type="Pfam" id="PF00158">
    <property type="entry name" value="Sigma54_activat"/>
    <property type="match status" value="1"/>
</dbReference>
<dbReference type="NCBIfam" id="TIGR02974">
    <property type="entry name" value="phageshock_pspF"/>
    <property type="match status" value="1"/>
</dbReference>
<keyword evidence="4" id="KW-0238">DNA-binding</keyword>
<accession>A0ABZ0I452</accession>
<protein>
    <submittedName>
        <fullName evidence="8">Phage shock protein operon transcriptional activator</fullName>
    </submittedName>
</protein>
<dbReference type="RefSeq" id="WP_407348589.1">
    <property type="nucleotide sequence ID" value="NZ_CP136864.1"/>
</dbReference>
<dbReference type="Gene3D" id="1.10.8.60">
    <property type="match status" value="1"/>
</dbReference>
<dbReference type="InterPro" id="IPR027417">
    <property type="entry name" value="P-loop_NTPase"/>
</dbReference>
<dbReference type="SUPFAM" id="SSF46689">
    <property type="entry name" value="Homeodomain-like"/>
    <property type="match status" value="1"/>
</dbReference>
<feature type="region of interest" description="Disordered" evidence="6">
    <location>
        <begin position="259"/>
        <end position="305"/>
    </location>
</feature>
<dbReference type="SMART" id="SM00382">
    <property type="entry name" value="AAA"/>
    <property type="match status" value="1"/>
</dbReference>
<reference evidence="8 9" key="1">
    <citation type="submission" date="2023-10" db="EMBL/GenBank/DDBJ databases">
        <title>Two novel species belonging to the OM43/NOR5 clade.</title>
        <authorList>
            <person name="Park M."/>
        </authorList>
    </citation>
    <scope>NUCLEOTIDE SEQUENCE [LARGE SCALE GENOMIC DNA]</scope>
    <source>
        <strain evidence="8 9">IMCC43200</strain>
    </source>
</reference>
<evidence type="ECO:0000256" key="3">
    <source>
        <dbReference type="ARBA" id="ARBA00023015"/>
    </source>
</evidence>
<dbReference type="PROSITE" id="PS50045">
    <property type="entry name" value="SIGMA54_INTERACT_4"/>
    <property type="match status" value="1"/>
</dbReference>
<evidence type="ECO:0000313" key="9">
    <source>
        <dbReference type="Proteomes" id="UP001626537"/>
    </source>
</evidence>
<dbReference type="PANTHER" id="PTHR32071">
    <property type="entry name" value="TRANSCRIPTIONAL REGULATORY PROTEIN"/>
    <property type="match status" value="1"/>
</dbReference>
<evidence type="ECO:0000256" key="4">
    <source>
        <dbReference type="ARBA" id="ARBA00023125"/>
    </source>
</evidence>
<dbReference type="InterPro" id="IPR002078">
    <property type="entry name" value="Sigma_54_int"/>
</dbReference>
<feature type="domain" description="Sigma-54 factor interaction" evidence="7">
    <location>
        <begin position="8"/>
        <end position="238"/>
    </location>
</feature>
<feature type="compositionally biased region" description="Polar residues" evidence="6">
    <location>
        <begin position="290"/>
        <end position="299"/>
    </location>
</feature>
<evidence type="ECO:0000259" key="7">
    <source>
        <dbReference type="PROSITE" id="PS50045"/>
    </source>
</evidence>
<evidence type="ECO:0000313" key="8">
    <source>
        <dbReference type="EMBL" id="WOJ93950.1"/>
    </source>
</evidence>
<keyword evidence="1" id="KW-0547">Nucleotide-binding</keyword>
<dbReference type="PROSITE" id="PS00688">
    <property type="entry name" value="SIGMA54_INTERACT_3"/>
    <property type="match status" value="1"/>
</dbReference>
<dbReference type="InterPro" id="IPR025944">
    <property type="entry name" value="Sigma_54_int_dom_CS"/>
</dbReference>
<dbReference type="InterPro" id="IPR014317">
    <property type="entry name" value="Transcription_activator_PspF"/>
</dbReference>
<evidence type="ECO:0000256" key="2">
    <source>
        <dbReference type="ARBA" id="ARBA00022840"/>
    </source>
</evidence>
<dbReference type="InterPro" id="IPR009057">
    <property type="entry name" value="Homeodomain-like_sf"/>
</dbReference>
<dbReference type="PANTHER" id="PTHR32071:SF38">
    <property type="entry name" value="PSP OPERON TRANSCRIPTIONAL ACTIVATOR"/>
    <property type="match status" value="1"/>
</dbReference>